<accession>A0A009HZR4</accession>
<name>A0A009HZR4_ACIB9</name>
<evidence type="ECO:0000313" key="2">
    <source>
        <dbReference type="Proteomes" id="UP000020595"/>
    </source>
</evidence>
<protein>
    <submittedName>
        <fullName evidence="1">Uncharacterized protein</fullName>
    </submittedName>
</protein>
<evidence type="ECO:0000313" key="1">
    <source>
        <dbReference type="EMBL" id="EXB03836.1"/>
    </source>
</evidence>
<dbReference type="AlphaFoldDB" id="A0A009HZR4"/>
<organism evidence="1 2">
    <name type="scientific">Acinetobacter baumannii (strain 1295743)</name>
    <dbReference type="NCBI Taxonomy" id="1310613"/>
    <lineage>
        <taxon>Bacteria</taxon>
        <taxon>Pseudomonadati</taxon>
        <taxon>Pseudomonadota</taxon>
        <taxon>Gammaproteobacteria</taxon>
        <taxon>Moraxellales</taxon>
        <taxon>Moraxellaceae</taxon>
        <taxon>Acinetobacter</taxon>
        <taxon>Acinetobacter calcoaceticus/baumannii complex</taxon>
    </lineage>
</organism>
<dbReference type="EMBL" id="JEWH01000071">
    <property type="protein sequence ID" value="EXB03836.1"/>
    <property type="molecule type" value="Genomic_DNA"/>
</dbReference>
<gene>
    <name evidence="1" type="ORF">J512_3719</name>
</gene>
<reference evidence="1 2" key="1">
    <citation type="submission" date="2014-02" db="EMBL/GenBank/DDBJ databases">
        <title>Comparative genomics and transcriptomics to identify genetic mechanisms underlying the emergence of carbapenem resistant Acinetobacter baumannii (CRAb).</title>
        <authorList>
            <person name="Harris A.D."/>
            <person name="Johnson K.J."/>
            <person name="George J."/>
            <person name="Shefchek K."/>
            <person name="Daugherty S.C."/>
            <person name="Parankush S."/>
            <person name="Sadzewicz L."/>
            <person name="Tallon L."/>
            <person name="Sengamalay N."/>
            <person name="Hazen T.H."/>
            <person name="Rasko D.A."/>
        </authorList>
    </citation>
    <scope>NUCLEOTIDE SEQUENCE [LARGE SCALE GENOMIC DNA]</scope>
    <source>
        <strain evidence="1 2">1295743</strain>
    </source>
</reference>
<comment type="caution">
    <text evidence="1">The sequence shown here is derived from an EMBL/GenBank/DDBJ whole genome shotgun (WGS) entry which is preliminary data.</text>
</comment>
<dbReference type="Proteomes" id="UP000020595">
    <property type="component" value="Unassembled WGS sequence"/>
</dbReference>
<sequence>MVLLIVIKNHTFNQCFATCLNLWELMFSCVNRFAFTPEFTP</sequence>
<proteinExistence type="predicted"/>